<organism evidence="1 2">
    <name type="scientific">Escallonia herrerae</name>
    <dbReference type="NCBI Taxonomy" id="1293975"/>
    <lineage>
        <taxon>Eukaryota</taxon>
        <taxon>Viridiplantae</taxon>
        <taxon>Streptophyta</taxon>
        <taxon>Embryophyta</taxon>
        <taxon>Tracheophyta</taxon>
        <taxon>Spermatophyta</taxon>
        <taxon>Magnoliopsida</taxon>
        <taxon>eudicotyledons</taxon>
        <taxon>Gunneridae</taxon>
        <taxon>Pentapetalae</taxon>
        <taxon>asterids</taxon>
        <taxon>campanulids</taxon>
        <taxon>Escalloniales</taxon>
        <taxon>Escalloniaceae</taxon>
        <taxon>Escallonia</taxon>
    </lineage>
</organism>
<dbReference type="AlphaFoldDB" id="A0AA89BFY1"/>
<name>A0AA89BFY1_9ASTE</name>
<comment type="caution">
    <text evidence="1">The sequence shown here is derived from an EMBL/GenBank/DDBJ whole genome shotgun (WGS) entry which is preliminary data.</text>
</comment>
<evidence type="ECO:0000313" key="1">
    <source>
        <dbReference type="EMBL" id="KAK3040860.1"/>
    </source>
</evidence>
<dbReference type="Proteomes" id="UP001188597">
    <property type="component" value="Unassembled WGS sequence"/>
</dbReference>
<dbReference type="PANTHER" id="PTHR34782">
    <property type="entry name" value="PHOSPHORIBOSYLFORMYLGLYCINAMIDINE SYNTHASE"/>
    <property type="match status" value="1"/>
</dbReference>
<accession>A0AA89BFY1</accession>
<dbReference type="EMBL" id="JAVXUP010000047">
    <property type="protein sequence ID" value="KAK3040860.1"/>
    <property type="molecule type" value="Genomic_DNA"/>
</dbReference>
<keyword evidence="2" id="KW-1185">Reference proteome</keyword>
<reference evidence="1" key="1">
    <citation type="submission" date="2022-12" db="EMBL/GenBank/DDBJ databases">
        <title>Draft genome assemblies for two species of Escallonia (Escalloniales).</title>
        <authorList>
            <person name="Chanderbali A."/>
            <person name="Dervinis C."/>
            <person name="Anghel I."/>
            <person name="Soltis D."/>
            <person name="Soltis P."/>
            <person name="Zapata F."/>
        </authorList>
    </citation>
    <scope>NUCLEOTIDE SEQUENCE</scope>
    <source>
        <strain evidence="1">UCBG64.0493</strain>
        <tissue evidence="1">Leaf</tissue>
    </source>
</reference>
<dbReference type="PANTHER" id="PTHR34782:SF1">
    <property type="entry name" value="PHOSPHORIBOSYLFORMYLGLYCINAMIDINE SYNTHASE"/>
    <property type="match status" value="1"/>
</dbReference>
<proteinExistence type="predicted"/>
<protein>
    <submittedName>
        <fullName evidence="1">Uncharacterized protein</fullName>
    </submittedName>
</protein>
<gene>
    <name evidence="1" type="ORF">RJ639_029204</name>
</gene>
<evidence type="ECO:0000313" key="2">
    <source>
        <dbReference type="Proteomes" id="UP001188597"/>
    </source>
</evidence>
<sequence length="93" mass="9450">MTASGREGASEACCPGAVAGGEGWGGGGWHRSIDAIGEVGQREGCGGQVKQKISSGGKYISVNIGPVQVVSSEQADLKISPSQYQKVLEISQS</sequence>